<protein>
    <submittedName>
        <fullName evidence="1">Uncharacterized protein</fullName>
    </submittedName>
</protein>
<reference evidence="1 2" key="1">
    <citation type="journal article" date="2005" name="Nature">
        <title>The genome sequence of the rice blast fungus Magnaporthe grisea.</title>
        <authorList>
            <person name="Dean R.A."/>
            <person name="Talbot N.J."/>
            <person name="Ebbole D.J."/>
            <person name="Farman M.L."/>
            <person name="Mitchell T.K."/>
            <person name="Orbach M.J."/>
            <person name="Thon M."/>
            <person name="Kulkarni R."/>
            <person name="Xu J.R."/>
            <person name="Pan H."/>
            <person name="Read N.D."/>
            <person name="Lee Y.H."/>
            <person name="Carbone I."/>
            <person name="Brown D."/>
            <person name="Oh Y.Y."/>
            <person name="Donofrio N."/>
            <person name="Jeong J.S."/>
            <person name="Soanes D.M."/>
            <person name="Djonovic S."/>
            <person name="Kolomiets E."/>
            <person name="Rehmeyer C."/>
            <person name="Li W."/>
            <person name="Harding M."/>
            <person name="Kim S."/>
            <person name="Lebrun M.H."/>
            <person name="Bohnert H."/>
            <person name="Coughlan S."/>
            <person name="Butler J."/>
            <person name="Calvo S."/>
            <person name="Ma L.J."/>
            <person name="Nicol R."/>
            <person name="Purcell S."/>
            <person name="Nusbaum C."/>
            <person name="Galagan J.E."/>
            <person name="Birren B.W."/>
        </authorList>
    </citation>
    <scope>NUCLEOTIDE SEQUENCE [LARGE SCALE GENOMIC DNA]</scope>
    <source>
        <strain evidence="2">70-15 / ATCC MYA-4617 / FGSC 8958</strain>
    </source>
</reference>
<name>G4N0W9_PYRO7</name>
<keyword evidence="2" id="KW-1185">Reference proteome</keyword>
<dbReference type="EMBL" id="CM001233">
    <property type="protein sequence ID" value="EHA52347.1"/>
    <property type="molecule type" value="Genomic_DNA"/>
</dbReference>
<dbReference type="Proteomes" id="UP000009058">
    <property type="component" value="Chromosome 3"/>
</dbReference>
<dbReference type="VEuPathDB" id="FungiDB:MGG_15243"/>
<dbReference type="InParanoid" id="G4N0W9"/>
<dbReference type="HOGENOM" id="CLU_1603063_0_0_1"/>
<dbReference type="AlphaFoldDB" id="G4N0W9"/>
<accession>G4N0W9</accession>
<dbReference type="RefSeq" id="XP_003712154.1">
    <property type="nucleotide sequence ID" value="XM_003712106.1"/>
</dbReference>
<proteinExistence type="predicted"/>
<evidence type="ECO:0000313" key="1">
    <source>
        <dbReference type="EMBL" id="EHA52347.1"/>
    </source>
</evidence>
<evidence type="ECO:0000313" key="2">
    <source>
        <dbReference type="Proteomes" id="UP000009058"/>
    </source>
</evidence>
<organism evidence="1 2">
    <name type="scientific">Pyricularia oryzae (strain 70-15 / ATCC MYA-4617 / FGSC 8958)</name>
    <name type="common">Rice blast fungus</name>
    <name type="synonym">Magnaporthe oryzae</name>
    <dbReference type="NCBI Taxonomy" id="242507"/>
    <lineage>
        <taxon>Eukaryota</taxon>
        <taxon>Fungi</taxon>
        <taxon>Dikarya</taxon>
        <taxon>Ascomycota</taxon>
        <taxon>Pezizomycotina</taxon>
        <taxon>Sordariomycetes</taxon>
        <taxon>Sordariomycetidae</taxon>
        <taxon>Magnaporthales</taxon>
        <taxon>Pyriculariaceae</taxon>
        <taxon>Pyricularia</taxon>
    </lineage>
</organism>
<gene>
    <name evidence="1" type="ORF">MGG_15243</name>
</gene>
<sequence>MTDKPQQGLPPEQCQTAFWFIDPRQFSWEFCSIDNATQHPYMAARSYHRVVDLTSMSRHLLWNTRTAICWFRIPPSSLIGYKQQLATIFSRPHGFDSPRPSTSANIVGVMESEFRTTSIQSKLNTEVAHVVKGAVENAFSEPLSVRCPSRPITLGSTSPTPLKSGP</sequence>
<dbReference type="KEGG" id="mgr:MGG_15243"/>
<reference key="2">
    <citation type="submission" date="2011-05" db="EMBL/GenBank/DDBJ databases">
        <title>The Genome Sequence of Magnaporthe oryzae 70-15.</title>
        <authorList>
            <consortium name="The Broad Institute Genome Sequencing Platform"/>
            <person name="Ma L.-J."/>
            <person name="Dead R."/>
            <person name="Young S.K."/>
            <person name="Zeng Q."/>
            <person name="Gargeya S."/>
            <person name="Fitzgerald M."/>
            <person name="Haas B."/>
            <person name="Abouelleil A."/>
            <person name="Alvarado L."/>
            <person name="Arachchi H.M."/>
            <person name="Berlin A."/>
            <person name="Brown A."/>
            <person name="Chapman S.B."/>
            <person name="Chen Z."/>
            <person name="Dunbar C."/>
            <person name="Freedman E."/>
            <person name="Gearin G."/>
            <person name="Gellesch M."/>
            <person name="Goldberg J."/>
            <person name="Griggs A."/>
            <person name="Gujja S."/>
            <person name="Heiman D."/>
            <person name="Howarth C."/>
            <person name="Larson L."/>
            <person name="Lui A."/>
            <person name="MacDonald P.J.P."/>
            <person name="Mehta T."/>
            <person name="Montmayeur A."/>
            <person name="Murphy C."/>
            <person name="Neiman D."/>
            <person name="Pearson M."/>
            <person name="Priest M."/>
            <person name="Roberts A."/>
            <person name="Saif S."/>
            <person name="Shea T."/>
            <person name="Shenoy N."/>
            <person name="Sisk P."/>
            <person name="Stolte C."/>
            <person name="Sykes S."/>
            <person name="Yandava C."/>
            <person name="Wortman J."/>
            <person name="Nusbaum C."/>
            <person name="Birren B."/>
        </authorList>
    </citation>
    <scope>NUCLEOTIDE SEQUENCE</scope>
    <source>
        <strain>70-15</strain>
    </source>
</reference>
<dbReference type="GeneID" id="12984922"/>